<accession>T1JQ95</accession>
<dbReference type="EnsemblMetazoa" id="tetur01g02410.1">
    <property type="protein sequence ID" value="tetur01g02410.1"/>
    <property type="gene ID" value="tetur01g02410"/>
</dbReference>
<organism evidence="1 2">
    <name type="scientific">Tetranychus urticae</name>
    <name type="common">Two-spotted spider mite</name>
    <dbReference type="NCBI Taxonomy" id="32264"/>
    <lineage>
        <taxon>Eukaryota</taxon>
        <taxon>Metazoa</taxon>
        <taxon>Ecdysozoa</taxon>
        <taxon>Arthropoda</taxon>
        <taxon>Chelicerata</taxon>
        <taxon>Arachnida</taxon>
        <taxon>Acari</taxon>
        <taxon>Acariformes</taxon>
        <taxon>Trombidiformes</taxon>
        <taxon>Prostigmata</taxon>
        <taxon>Eleutherengona</taxon>
        <taxon>Raphignathae</taxon>
        <taxon>Tetranychoidea</taxon>
        <taxon>Tetranychidae</taxon>
        <taxon>Tetranychus</taxon>
    </lineage>
</organism>
<evidence type="ECO:0000313" key="2">
    <source>
        <dbReference type="Proteomes" id="UP000015104"/>
    </source>
</evidence>
<reference evidence="2" key="1">
    <citation type="submission" date="2011-08" db="EMBL/GenBank/DDBJ databases">
        <authorList>
            <person name="Rombauts S."/>
        </authorList>
    </citation>
    <scope>NUCLEOTIDE SEQUENCE</scope>
    <source>
        <strain evidence="2">London</strain>
    </source>
</reference>
<protein>
    <submittedName>
        <fullName evidence="1">Uncharacterized protein</fullName>
    </submittedName>
</protein>
<dbReference type="EMBL" id="CAEY01000437">
    <property type="status" value="NOT_ANNOTATED_CDS"/>
    <property type="molecule type" value="Genomic_DNA"/>
</dbReference>
<dbReference type="HOGENOM" id="CLU_3261121_0_0_1"/>
<dbReference type="Proteomes" id="UP000015104">
    <property type="component" value="Unassembled WGS sequence"/>
</dbReference>
<sequence length="42" mass="4624">MIASHVARLLMDLYNQCALIYEFNGFQNGQLSLCTSGHPLPG</sequence>
<dbReference type="AlphaFoldDB" id="T1JQ95"/>
<reference evidence="1" key="2">
    <citation type="submission" date="2015-06" db="UniProtKB">
        <authorList>
            <consortium name="EnsemblMetazoa"/>
        </authorList>
    </citation>
    <scope>IDENTIFICATION</scope>
</reference>
<keyword evidence="2" id="KW-1185">Reference proteome</keyword>
<proteinExistence type="predicted"/>
<evidence type="ECO:0000313" key="1">
    <source>
        <dbReference type="EnsemblMetazoa" id="tetur01g02410.1"/>
    </source>
</evidence>
<name>T1JQ95_TETUR</name>